<proteinExistence type="predicted"/>
<accession>A0A857J6Y3</accession>
<evidence type="ECO:0000313" key="1">
    <source>
        <dbReference type="EMBL" id="QHI99754.1"/>
    </source>
</evidence>
<name>A0A857J6Y3_9BURK</name>
<dbReference type="Proteomes" id="UP000464787">
    <property type="component" value="Chromosome"/>
</dbReference>
<evidence type="ECO:0000313" key="2">
    <source>
        <dbReference type="Proteomes" id="UP000464787"/>
    </source>
</evidence>
<dbReference type="RefSeq" id="WP_160553565.1">
    <property type="nucleotide sequence ID" value="NZ_CP047650.1"/>
</dbReference>
<gene>
    <name evidence="1" type="ORF">GT347_18285</name>
</gene>
<dbReference type="EMBL" id="CP047650">
    <property type="protein sequence ID" value="QHI99754.1"/>
    <property type="molecule type" value="Genomic_DNA"/>
</dbReference>
<sequence length="278" mass="30435">MLRYPVVTESQKVVVALRRAAARPGQYPALTDYTLDRLENARSVIAEQPDSEQLLKALEHELEARRSLHERSAGALLKNIPAGAHAPIEQPALAEVFRSPQDPADHGQVAAFIEHALEQGTITAEMVEAIRFFETLAFSQSTAPMLAEELERYLAQAPTIDLPVIARLYQVMSPQAAGRLIGMRMKEQQAGCVGQTDLDKVYKMLALRLLEGKDALCSDPLASHTLAYALTQRIGQIFSLPGGDRLSMDELAQRAAYGLRSQAFLLDAGIALYKANGD</sequence>
<keyword evidence="2" id="KW-1185">Reference proteome</keyword>
<protein>
    <submittedName>
        <fullName evidence="1">Uncharacterized protein</fullName>
    </submittedName>
</protein>
<dbReference type="KEGG" id="xyk:GT347_18285"/>
<reference evidence="1 2" key="1">
    <citation type="submission" date="2020-01" db="EMBL/GenBank/DDBJ databases">
        <title>Genome sequencing of strain KACC 21265.</title>
        <authorList>
            <person name="Heo J."/>
            <person name="Kim S.-J."/>
            <person name="Kim J.-S."/>
            <person name="Hong S.-B."/>
            <person name="Kwon S.-W."/>
        </authorList>
    </citation>
    <scope>NUCLEOTIDE SEQUENCE [LARGE SCALE GENOMIC DNA]</scope>
    <source>
        <strain evidence="1 2">KACC 21265</strain>
    </source>
</reference>
<dbReference type="AlphaFoldDB" id="A0A857J6Y3"/>
<organism evidence="1 2">
    <name type="scientific">Xylophilus rhododendri</name>
    <dbReference type="NCBI Taxonomy" id="2697032"/>
    <lineage>
        <taxon>Bacteria</taxon>
        <taxon>Pseudomonadati</taxon>
        <taxon>Pseudomonadota</taxon>
        <taxon>Betaproteobacteria</taxon>
        <taxon>Burkholderiales</taxon>
        <taxon>Xylophilus</taxon>
    </lineage>
</organism>